<feature type="transmembrane region" description="Helical" evidence="9">
    <location>
        <begin position="21"/>
        <end position="41"/>
    </location>
</feature>
<feature type="region of interest" description="Disordered" evidence="8">
    <location>
        <begin position="533"/>
        <end position="563"/>
    </location>
</feature>
<organism evidence="10 11">
    <name type="scientific">Propioniciclava sinopodophylli</name>
    <dbReference type="NCBI Taxonomy" id="1837344"/>
    <lineage>
        <taxon>Bacteria</taxon>
        <taxon>Bacillati</taxon>
        <taxon>Actinomycetota</taxon>
        <taxon>Actinomycetes</taxon>
        <taxon>Propionibacteriales</taxon>
        <taxon>Propionibacteriaceae</taxon>
        <taxon>Propioniciclava</taxon>
    </lineage>
</organism>
<dbReference type="OrthoDB" id="5242303at2"/>
<evidence type="ECO:0000256" key="4">
    <source>
        <dbReference type="ARBA" id="ARBA00022692"/>
    </source>
</evidence>
<evidence type="ECO:0000313" key="10">
    <source>
        <dbReference type="EMBL" id="TBT85950.1"/>
    </source>
</evidence>
<dbReference type="Pfam" id="PF26314">
    <property type="entry name" value="MptA_B_family"/>
    <property type="match status" value="1"/>
</dbReference>
<reference evidence="10 11" key="1">
    <citation type="submission" date="2019-01" db="EMBL/GenBank/DDBJ databases">
        <title>Lactibacter flavus gen. nov., sp. nov., a novel bacterium of the family Propionibacteriaceae isolated from raw milk and dairy products.</title>
        <authorList>
            <person name="Huptas C."/>
            <person name="Wenning M."/>
            <person name="Breitenwieser F."/>
            <person name="Doll E."/>
            <person name="Von Neubeck M."/>
            <person name="Busse H.-J."/>
            <person name="Scherer S."/>
        </authorList>
    </citation>
    <scope>NUCLEOTIDE SEQUENCE [LARGE SCALE GENOMIC DNA]</scope>
    <source>
        <strain evidence="10 11">KCTC 33808</strain>
    </source>
</reference>
<evidence type="ECO:0000256" key="7">
    <source>
        <dbReference type="ARBA" id="ARBA00043987"/>
    </source>
</evidence>
<dbReference type="AlphaFoldDB" id="A0A4Q9KEP1"/>
<comment type="caution">
    <text evidence="10">The sequence shown here is derived from an EMBL/GenBank/DDBJ whole genome shotgun (WGS) entry which is preliminary data.</text>
</comment>
<dbReference type="Proteomes" id="UP000292373">
    <property type="component" value="Unassembled WGS sequence"/>
</dbReference>
<feature type="transmembrane region" description="Helical" evidence="9">
    <location>
        <begin position="276"/>
        <end position="298"/>
    </location>
</feature>
<name>A0A4Q9KEP1_9ACTN</name>
<dbReference type="NCBIfam" id="NF038066">
    <property type="entry name" value="MptB"/>
    <property type="match status" value="1"/>
</dbReference>
<feature type="transmembrane region" description="Helical" evidence="9">
    <location>
        <begin position="408"/>
        <end position="434"/>
    </location>
</feature>
<feature type="transmembrane region" description="Helical" evidence="9">
    <location>
        <begin position="484"/>
        <end position="502"/>
    </location>
</feature>
<evidence type="ECO:0000313" key="11">
    <source>
        <dbReference type="Proteomes" id="UP000292373"/>
    </source>
</evidence>
<evidence type="ECO:0000256" key="3">
    <source>
        <dbReference type="ARBA" id="ARBA00022679"/>
    </source>
</evidence>
<evidence type="ECO:0000256" key="5">
    <source>
        <dbReference type="ARBA" id="ARBA00022989"/>
    </source>
</evidence>
<feature type="transmembrane region" description="Helical" evidence="9">
    <location>
        <begin position="203"/>
        <end position="225"/>
    </location>
</feature>
<evidence type="ECO:0000256" key="1">
    <source>
        <dbReference type="ARBA" id="ARBA00004141"/>
    </source>
</evidence>
<keyword evidence="2" id="KW-0328">Glycosyltransferase</keyword>
<evidence type="ECO:0008006" key="12">
    <source>
        <dbReference type="Google" id="ProtNLM"/>
    </source>
</evidence>
<dbReference type="GO" id="GO:0016020">
    <property type="term" value="C:membrane"/>
    <property type="evidence" value="ECO:0007669"/>
    <property type="project" value="UniProtKB-SubCell"/>
</dbReference>
<accession>A0A4Q9KEP1</accession>
<protein>
    <recommendedName>
        <fullName evidence="12">DUF2029 domain-containing protein</fullName>
    </recommendedName>
</protein>
<proteinExistence type="inferred from homology"/>
<comment type="subcellular location">
    <subcellularLocation>
        <location evidence="1">Membrane</location>
        <topology evidence="1">Multi-pass membrane protein</topology>
    </subcellularLocation>
</comment>
<feature type="transmembrane region" description="Helical" evidence="9">
    <location>
        <begin position="113"/>
        <end position="140"/>
    </location>
</feature>
<keyword evidence="6 9" id="KW-0472">Membrane</keyword>
<feature type="transmembrane region" description="Helical" evidence="9">
    <location>
        <begin position="82"/>
        <end position="101"/>
    </location>
</feature>
<feature type="transmembrane region" description="Helical" evidence="9">
    <location>
        <begin position="310"/>
        <end position="328"/>
    </location>
</feature>
<sequence>MNAIVQRWNRFLDRPWTKNGRLGFWLIVASCLTTIAVAFLGPSSVTLNVGPANGSLLPPYFIPVEWGERIGLPLSEWVVVPALWVGITIGTVGLLIAWRAVTAGWRPRIHRMFYLGVGLNVATAAVPPLTSADVLMYAAYGRLQRQGVDPYSITPAEIFRQTYDPVLVWTERPWQDTPSVYGPIASFTQWLANVLGGESMHDVVFWLQLIHVTAFIVVCAVMIKLAHGDAALQTRSVLFTILNPLLIWAVVAGGHNEALTLVFAIVALWFMRRSAFVTGIFIGLAGSVKVSLVFYGLAMVWGYRHDWRKVLQLSIGALIPIGILYGVFAPHALFAASRNTGYVSGGSWAPWVDSALAWVLPGDVARSTTGILGWTGMLVIGWMLSRVLPWKAVPGAALPAERDPLTIAVRTAVVLCTAWLVTSPYTLAWYDLIVWAPLALLHRTRLDWLMALRGTALSVGYVTGRTVGFSDFMVDVVAFTIRDVISSGVQWFVLGVIVSWFWSTNRQWPTASFVLNGFRGLLVSGPRAERAAAASGTPAGGKVGPPLVRRISAPRPGGRKSGS</sequence>
<evidence type="ECO:0000256" key="2">
    <source>
        <dbReference type="ARBA" id="ARBA00022676"/>
    </source>
</evidence>
<evidence type="ECO:0000256" key="8">
    <source>
        <dbReference type="SAM" id="MobiDB-lite"/>
    </source>
</evidence>
<keyword evidence="5 9" id="KW-1133">Transmembrane helix</keyword>
<keyword evidence="11" id="KW-1185">Reference proteome</keyword>
<dbReference type="RefSeq" id="WP_131167599.1">
    <property type="nucleotide sequence ID" value="NZ_SDMQ01000004.1"/>
</dbReference>
<evidence type="ECO:0000256" key="6">
    <source>
        <dbReference type="ARBA" id="ARBA00023136"/>
    </source>
</evidence>
<dbReference type="GO" id="GO:0016757">
    <property type="term" value="F:glycosyltransferase activity"/>
    <property type="evidence" value="ECO:0007669"/>
    <property type="project" value="UniProtKB-KW"/>
</dbReference>
<keyword evidence="3" id="KW-0808">Transferase</keyword>
<dbReference type="EMBL" id="SDMQ01000004">
    <property type="protein sequence ID" value="TBT85950.1"/>
    <property type="molecule type" value="Genomic_DNA"/>
</dbReference>
<feature type="transmembrane region" description="Helical" evidence="9">
    <location>
        <begin position="371"/>
        <end position="388"/>
    </location>
</feature>
<comment type="similarity">
    <text evidence="7">Belongs to the MptA/B family.</text>
</comment>
<gene>
    <name evidence="10" type="ORF">ET989_05745</name>
</gene>
<keyword evidence="4 9" id="KW-0812">Transmembrane</keyword>
<evidence type="ECO:0000256" key="9">
    <source>
        <dbReference type="SAM" id="Phobius"/>
    </source>
</evidence>
<dbReference type="InterPro" id="IPR049829">
    <property type="entry name" value="MptA/B-like"/>
</dbReference>
<feature type="transmembrane region" description="Helical" evidence="9">
    <location>
        <begin position="245"/>
        <end position="270"/>
    </location>
</feature>